<evidence type="ECO:0000313" key="1">
    <source>
        <dbReference type="EMBL" id="VTR96015.1"/>
    </source>
</evidence>
<sequence>MPRKTKPLPANGGDRALVAELCNRPNVLRLLLLWGSYRDGFGQDAVARELEQLTPTVVVKADELSSLYHAVLDHLTGWVRDKAA</sequence>
<organism evidence="1 2">
    <name type="scientific">Gemmata massiliana</name>
    <dbReference type="NCBI Taxonomy" id="1210884"/>
    <lineage>
        <taxon>Bacteria</taxon>
        <taxon>Pseudomonadati</taxon>
        <taxon>Planctomycetota</taxon>
        <taxon>Planctomycetia</taxon>
        <taxon>Gemmatales</taxon>
        <taxon>Gemmataceae</taxon>
        <taxon>Gemmata</taxon>
    </lineage>
</organism>
<gene>
    <name evidence="1" type="ORF">SOIL9_16990</name>
</gene>
<protein>
    <submittedName>
        <fullName evidence="1">Uncharacterized protein</fullName>
    </submittedName>
</protein>
<dbReference type="AlphaFoldDB" id="A0A6P2D6D1"/>
<name>A0A6P2D6D1_9BACT</name>
<dbReference type="Proteomes" id="UP000464178">
    <property type="component" value="Chromosome"/>
</dbReference>
<evidence type="ECO:0000313" key="2">
    <source>
        <dbReference type="Proteomes" id="UP000464178"/>
    </source>
</evidence>
<proteinExistence type="predicted"/>
<accession>A0A6P2D6D1</accession>
<keyword evidence="2" id="KW-1185">Reference proteome</keyword>
<dbReference type="KEGG" id="gms:SOIL9_16990"/>
<dbReference type="EMBL" id="LR593886">
    <property type="protein sequence ID" value="VTR96015.1"/>
    <property type="molecule type" value="Genomic_DNA"/>
</dbReference>
<reference evidence="1 2" key="1">
    <citation type="submission" date="2019-05" db="EMBL/GenBank/DDBJ databases">
        <authorList>
            <consortium name="Science for Life Laboratories"/>
        </authorList>
    </citation>
    <scope>NUCLEOTIDE SEQUENCE [LARGE SCALE GENOMIC DNA]</scope>
    <source>
        <strain evidence="1">Soil9</strain>
    </source>
</reference>
<dbReference type="RefSeq" id="WP_162670357.1">
    <property type="nucleotide sequence ID" value="NZ_LR593886.1"/>
</dbReference>